<sequence length="907" mass="105744">MIVVWFIYQFWMFIQGTTFALSFIRDLHNLTVIYKPNAFIYHVCQTSHHINFKRIRWHYEALYDSSNDTDTYCKRLFNNSDCFDFYYGTSTSVLVIKEPDMYIGKYSCHVNINSTYELTSSGYIDVKLPTNDIDDNDESMGLYNEKELGKLAIKHNVPFILDENDVTSFGKRIQIGGSFFTKCQSVQSSYPIHFLWIHLKNISDTEQSEKIKTIRFIDINDTRIKVEETKYSSSLFIHPVELVDDGDYICIASNTLGRSFSSRRSLIVTERMILPRIRDNLLNHSRIDLQHDGIRELICVADGYPEPEVNWIRASDSSLLARNSARVLLKFDNEMHGVNKYICEAKNKHGLTKIFITVIIPDNQTKPLLSYSDIQSHSVLLKWRVSNGRYDRFNHFIIYYRRLHHSDDSDKEEINDTIKVEDYKQVLIDPRTTRYSFTFRVMDLIPYTKYEFRLKGFIGATPSAYSNSIIIKTLETIPDKIDNLHGYVWNETSIVVHWTPPNSTNGPNFYYILYYTTNTSVPFDQWSQKIVRTYPFYVLEFMMSKLNLLFVRVASINAKGSILSDFHIINRSLTNHHLISTIDKFQCSPNDINQLFSIQWTIDYESRFYINKYILYYMDVTENNDDLIRQLIIPISFLSIHKHESYDLYKYEFNSSLFNLNYNSYHILRLNLAVIDQNQNHLSMTQPAIYCTVTRKHVPNNVRVLATDKDFIRLSWTKPTRLSSPIYGYTIKYRAVNSNQPWMVKQTNRTEIFLSELRPITKYEIILQAYLNSSYTDSSGPLTRIEVTTDETVPLVAPINVSAYMINQTTANISWIYPLDKNNPDDISLLGGMIKGFYVIVFAPLSMQPPIVHRNYEGTIGTQYWDIVGNLTPGTTYHAQVKAFTKKGDGKPSVPYIFTVSKEDFRE</sequence>
<feature type="domain" description="Fibronectin type-III" evidence="3">
    <location>
        <begin position="364"/>
        <end position="476"/>
    </location>
</feature>
<dbReference type="SUPFAM" id="SSF49265">
    <property type="entry name" value="Fibronectin type III"/>
    <property type="match status" value="2"/>
</dbReference>
<dbReference type="Pfam" id="PF00041">
    <property type="entry name" value="fn3"/>
    <property type="match status" value="3"/>
</dbReference>
<evidence type="ECO:0000313" key="4">
    <source>
        <dbReference type="EMBL" id="CAF3369277.1"/>
    </source>
</evidence>
<protein>
    <submittedName>
        <fullName evidence="4">Uncharacterized protein</fullName>
    </submittedName>
</protein>
<evidence type="ECO:0000259" key="2">
    <source>
        <dbReference type="PROSITE" id="PS50835"/>
    </source>
</evidence>
<dbReference type="SUPFAM" id="SSF48726">
    <property type="entry name" value="Immunoglobulin"/>
    <property type="match status" value="2"/>
</dbReference>
<feature type="domain" description="Ig-like" evidence="2">
    <location>
        <begin position="158"/>
        <end position="261"/>
    </location>
</feature>
<evidence type="ECO:0000313" key="5">
    <source>
        <dbReference type="Proteomes" id="UP000663865"/>
    </source>
</evidence>
<dbReference type="InterPro" id="IPR007110">
    <property type="entry name" value="Ig-like_dom"/>
</dbReference>
<comment type="caution">
    <text evidence="4">The sequence shown here is derived from an EMBL/GenBank/DDBJ whole genome shotgun (WGS) entry which is preliminary data.</text>
</comment>
<dbReference type="InterPro" id="IPR036116">
    <property type="entry name" value="FN3_sf"/>
</dbReference>
<gene>
    <name evidence="4" type="ORF">KIK155_LOCUS5237</name>
</gene>
<dbReference type="Proteomes" id="UP000663865">
    <property type="component" value="Unassembled WGS sequence"/>
</dbReference>
<dbReference type="Gene3D" id="2.60.40.10">
    <property type="entry name" value="Immunoglobulins"/>
    <property type="match status" value="6"/>
</dbReference>
<feature type="domain" description="Ig-like" evidence="2">
    <location>
        <begin position="275"/>
        <end position="359"/>
    </location>
</feature>
<dbReference type="InterPro" id="IPR050964">
    <property type="entry name" value="Striated_Muscle_Regulatory"/>
</dbReference>
<dbReference type="PANTHER" id="PTHR13817:SF166">
    <property type="entry name" value="NEURONAL IGCAM-RELATED"/>
    <property type="match status" value="1"/>
</dbReference>
<evidence type="ECO:0000256" key="1">
    <source>
        <dbReference type="ARBA" id="ARBA00022737"/>
    </source>
</evidence>
<name>A0A817XKT2_9BILA</name>
<dbReference type="SMART" id="SM00060">
    <property type="entry name" value="FN3"/>
    <property type="match status" value="4"/>
</dbReference>
<dbReference type="EMBL" id="CAJNYV010000584">
    <property type="protein sequence ID" value="CAF3369277.1"/>
    <property type="molecule type" value="Genomic_DNA"/>
</dbReference>
<dbReference type="CDD" id="cd00096">
    <property type="entry name" value="Ig"/>
    <property type="match status" value="1"/>
</dbReference>
<dbReference type="PROSITE" id="PS50853">
    <property type="entry name" value="FN3"/>
    <property type="match status" value="3"/>
</dbReference>
<dbReference type="PANTHER" id="PTHR13817">
    <property type="entry name" value="TITIN"/>
    <property type="match status" value="1"/>
</dbReference>
<feature type="domain" description="Fibronectin type-III" evidence="3">
    <location>
        <begin position="797"/>
        <end position="904"/>
    </location>
</feature>
<proteinExistence type="predicted"/>
<dbReference type="CDD" id="cd00063">
    <property type="entry name" value="FN3"/>
    <property type="match status" value="4"/>
</dbReference>
<dbReference type="AlphaFoldDB" id="A0A817XKT2"/>
<dbReference type="InterPro" id="IPR003961">
    <property type="entry name" value="FN3_dom"/>
</dbReference>
<accession>A0A817XKT2</accession>
<dbReference type="InterPro" id="IPR013783">
    <property type="entry name" value="Ig-like_fold"/>
</dbReference>
<reference evidence="4" key="1">
    <citation type="submission" date="2021-02" db="EMBL/GenBank/DDBJ databases">
        <authorList>
            <person name="Nowell W R."/>
        </authorList>
    </citation>
    <scope>NUCLEOTIDE SEQUENCE</scope>
</reference>
<dbReference type="InterPro" id="IPR036179">
    <property type="entry name" value="Ig-like_dom_sf"/>
</dbReference>
<evidence type="ECO:0000259" key="3">
    <source>
        <dbReference type="PROSITE" id="PS50853"/>
    </source>
</evidence>
<organism evidence="4 5">
    <name type="scientific">Rotaria socialis</name>
    <dbReference type="NCBI Taxonomy" id="392032"/>
    <lineage>
        <taxon>Eukaryota</taxon>
        <taxon>Metazoa</taxon>
        <taxon>Spiralia</taxon>
        <taxon>Gnathifera</taxon>
        <taxon>Rotifera</taxon>
        <taxon>Eurotatoria</taxon>
        <taxon>Bdelloidea</taxon>
        <taxon>Philodinida</taxon>
        <taxon>Philodinidae</taxon>
        <taxon>Rotaria</taxon>
    </lineage>
</organism>
<dbReference type="PROSITE" id="PS50835">
    <property type="entry name" value="IG_LIKE"/>
    <property type="match status" value="2"/>
</dbReference>
<keyword evidence="1" id="KW-0677">Repeat</keyword>
<feature type="domain" description="Fibronectin type-III" evidence="3">
    <location>
        <begin position="698"/>
        <end position="792"/>
    </location>
</feature>